<keyword evidence="1" id="KW-1133">Transmembrane helix</keyword>
<organism evidence="2 4">
    <name type="scientific">Medicago truncatula</name>
    <name type="common">Barrel medic</name>
    <name type="synonym">Medicago tribuloides</name>
    <dbReference type="NCBI Taxonomy" id="3880"/>
    <lineage>
        <taxon>Eukaryota</taxon>
        <taxon>Viridiplantae</taxon>
        <taxon>Streptophyta</taxon>
        <taxon>Embryophyta</taxon>
        <taxon>Tracheophyta</taxon>
        <taxon>Spermatophyta</taxon>
        <taxon>Magnoliopsida</taxon>
        <taxon>eudicotyledons</taxon>
        <taxon>Gunneridae</taxon>
        <taxon>Pentapetalae</taxon>
        <taxon>rosids</taxon>
        <taxon>fabids</taxon>
        <taxon>Fabales</taxon>
        <taxon>Fabaceae</taxon>
        <taxon>Papilionoideae</taxon>
        <taxon>50 kb inversion clade</taxon>
        <taxon>NPAAA clade</taxon>
        <taxon>Hologalegina</taxon>
        <taxon>IRL clade</taxon>
        <taxon>Trifolieae</taxon>
        <taxon>Medicago</taxon>
    </lineage>
</organism>
<dbReference type="AlphaFoldDB" id="A0A072V2A0"/>
<accession>A0A072V2A0</accession>
<dbReference type="Proteomes" id="UP000002051">
    <property type="component" value="Chromosome 3"/>
</dbReference>
<evidence type="ECO:0000256" key="1">
    <source>
        <dbReference type="SAM" id="Phobius"/>
    </source>
</evidence>
<keyword evidence="1 2" id="KW-0812">Transmembrane</keyword>
<evidence type="ECO:0000313" key="2">
    <source>
        <dbReference type="EMBL" id="KEH35801.1"/>
    </source>
</evidence>
<keyword evidence="4" id="KW-1185">Reference proteome</keyword>
<reference evidence="2 4" key="1">
    <citation type="journal article" date="2011" name="Nature">
        <title>The Medicago genome provides insight into the evolution of rhizobial symbioses.</title>
        <authorList>
            <person name="Young N.D."/>
            <person name="Debelle F."/>
            <person name="Oldroyd G.E."/>
            <person name="Geurts R."/>
            <person name="Cannon S.B."/>
            <person name="Udvardi M.K."/>
            <person name="Benedito V.A."/>
            <person name="Mayer K.F."/>
            <person name="Gouzy J."/>
            <person name="Schoof H."/>
            <person name="Van de Peer Y."/>
            <person name="Proost S."/>
            <person name="Cook D.R."/>
            <person name="Meyers B.C."/>
            <person name="Spannagl M."/>
            <person name="Cheung F."/>
            <person name="De Mita S."/>
            <person name="Krishnakumar V."/>
            <person name="Gundlach H."/>
            <person name="Zhou S."/>
            <person name="Mudge J."/>
            <person name="Bharti A.K."/>
            <person name="Murray J.D."/>
            <person name="Naoumkina M.A."/>
            <person name="Rosen B."/>
            <person name="Silverstein K.A."/>
            <person name="Tang H."/>
            <person name="Rombauts S."/>
            <person name="Zhao P.X."/>
            <person name="Zhou P."/>
            <person name="Barbe V."/>
            <person name="Bardou P."/>
            <person name="Bechner M."/>
            <person name="Bellec A."/>
            <person name="Berger A."/>
            <person name="Berges H."/>
            <person name="Bidwell S."/>
            <person name="Bisseling T."/>
            <person name="Choisne N."/>
            <person name="Couloux A."/>
            <person name="Denny R."/>
            <person name="Deshpande S."/>
            <person name="Dai X."/>
            <person name="Doyle J.J."/>
            <person name="Dudez A.M."/>
            <person name="Farmer A.D."/>
            <person name="Fouteau S."/>
            <person name="Franken C."/>
            <person name="Gibelin C."/>
            <person name="Gish J."/>
            <person name="Goldstein S."/>
            <person name="Gonzalez A.J."/>
            <person name="Green P.J."/>
            <person name="Hallab A."/>
            <person name="Hartog M."/>
            <person name="Hua A."/>
            <person name="Humphray S.J."/>
            <person name="Jeong D.H."/>
            <person name="Jing Y."/>
            <person name="Jocker A."/>
            <person name="Kenton S.M."/>
            <person name="Kim D.J."/>
            <person name="Klee K."/>
            <person name="Lai H."/>
            <person name="Lang C."/>
            <person name="Lin S."/>
            <person name="Macmil S.L."/>
            <person name="Magdelenat G."/>
            <person name="Matthews L."/>
            <person name="McCorrison J."/>
            <person name="Monaghan E.L."/>
            <person name="Mun J.H."/>
            <person name="Najar F.Z."/>
            <person name="Nicholson C."/>
            <person name="Noirot C."/>
            <person name="O'Bleness M."/>
            <person name="Paule C.R."/>
            <person name="Poulain J."/>
            <person name="Prion F."/>
            <person name="Qin B."/>
            <person name="Qu C."/>
            <person name="Retzel E.F."/>
            <person name="Riddle C."/>
            <person name="Sallet E."/>
            <person name="Samain S."/>
            <person name="Samson N."/>
            <person name="Sanders I."/>
            <person name="Saurat O."/>
            <person name="Scarpelli C."/>
            <person name="Schiex T."/>
            <person name="Segurens B."/>
            <person name="Severin A.J."/>
            <person name="Sherrier D.J."/>
            <person name="Shi R."/>
            <person name="Sims S."/>
            <person name="Singer S.R."/>
            <person name="Sinharoy S."/>
            <person name="Sterck L."/>
            <person name="Viollet A."/>
            <person name="Wang B.B."/>
            <person name="Wang K."/>
            <person name="Wang M."/>
            <person name="Wang X."/>
            <person name="Warfsmann J."/>
            <person name="Weissenbach J."/>
            <person name="White D.D."/>
            <person name="White J.D."/>
            <person name="Wiley G.B."/>
            <person name="Wincker P."/>
            <person name="Xing Y."/>
            <person name="Yang L."/>
            <person name="Yao Z."/>
            <person name="Ying F."/>
            <person name="Zhai J."/>
            <person name="Zhou L."/>
            <person name="Zuber A."/>
            <person name="Denarie J."/>
            <person name="Dixon R.A."/>
            <person name="May G.D."/>
            <person name="Schwartz D.C."/>
            <person name="Rogers J."/>
            <person name="Quetier F."/>
            <person name="Town C.D."/>
            <person name="Roe B.A."/>
        </authorList>
    </citation>
    <scope>NUCLEOTIDE SEQUENCE [LARGE SCALE GENOMIC DNA]</scope>
    <source>
        <strain evidence="2">A17</strain>
        <strain evidence="3 4">cv. Jemalong A17</strain>
    </source>
</reference>
<keyword evidence="1" id="KW-0472">Membrane</keyword>
<reference evidence="3" key="3">
    <citation type="submission" date="2015-04" db="UniProtKB">
        <authorList>
            <consortium name="EnsemblPlants"/>
        </authorList>
    </citation>
    <scope>IDENTIFICATION</scope>
    <source>
        <strain evidence="3">cv. Jemalong A17</strain>
    </source>
</reference>
<reference evidence="2 4" key="2">
    <citation type="journal article" date="2014" name="BMC Genomics">
        <title>An improved genome release (version Mt4.0) for the model legume Medicago truncatula.</title>
        <authorList>
            <person name="Tang H."/>
            <person name="Krishnakumar V."/>
            <person name="Bidwell S."/>
            <person name="Rosen B."/>
            <person name="Chan A."/>
            <person name="Zhou S."/>
            <person name="Gentzbittel L."/>
            <person name="Childs K.L."/>
            <person name="Yandell M."/>
            <person name="Gundlach H."/>
            <person name="Mayer K.F."/>
            <person name="Schwartz D.C."/>
            <person name="Town C.D."/>
        </authorList>
    </citation>
    <scope>GENOME REANNOTATION</scope>
    <source>
        <strain evidence="2">A17</strain>
        <strain evidence="3 4">cv. Jemalong A17</strain>
    </source>
</reference>
<dbReference type="EnsemblPlants" id="KEH35801">
    <property type="protein sequence ID" value="KEH35801"/>
    <property type="gene ID" value="MTR_3g102930"/>
</dbReference>
<sequence>MCALESVLHSDIKLLLLPTEDRQPGCYFFNEWSTNLSLYELFESKFQKLLVLLVILYYFAMLRALKMKRGRLAILLAKAKNKGKCSCFTERFEEHKSDSPPVPQEKKSKKDIVIVRPVPWSPVLLAVAA</sequence>
<evidence type="ECO:0000313" key="3">
    <source>
        <dbReference type="EnsemblPlants" id="KEH35801"/>
    </source>
</evidence>
<proteinExistence type="predicted"/>
<gene>
    <name evidence="2" type="ordered locus">MTR_3g102930</name>
</gene>
<protein>
    <submittedName>
        <fullName evidence="2">Transmembrane protein, putative</fullName>
    </submittedName>
</protein>
<dbReference type="HOGENOM" id="CLU_1951988_0_0_1"/>
<feature type="transmembrane region" description="Helical" evidence="1">
    <location>
        <begin position="46"/>
        <end position="65"/>
    </location>
</feature>
<name>A0A072V2A0_MEDTR</name>
<evidence type="ECO:0000313" key="4">
    <source>
        <dbReference type="Proteomes" id="UP000002051"/>
    </source>
</evidence>
<dbReference type="EMBL" id="CM001219">
    <property type="protein sequence ID" value="KEH35801.1"/>
    <property type="molecule type" value="Genomic_DNA"/>
</dbReference>